<dbReference type="Pfam" id="PF03473">
    <property type="entry name" value="MOSC"/>
    <property type="match status" value="1"/>
</dbReference>
<dbReference type="Proteomes" id="UP000728032">
    <property type="component" value="Unassembled WGS sequence"/>
</dbReference>
<dbReference type="Pfam" id="PF03476">
    <property type="entry name" value="MOSC_N"/>
    <property type="match status" value="1"/>
</dbReference>
<gene>
    <name evidence="3" type="ORF">ONB1V03_LOCUS12806</name>
</gene>
<feature type="non-terminal residue" evidence="3">
    <location>
        <position position="1"/>
    </location>
</feature>
<reference evidence="3" key="1">
    <citation type="submission" date="2020-11" db="EMBL/GenBank/DDBJ databases">
        <authorList>
            <person name="Tran Van P."/>
        </authorList>
    </citation>
    <scope>NUCLEOTIDE SEQUENCE</scope>
</reference>
<evidence type="ECO:0000259" key="2">
    <source>
        <dbReference type="PROSITE" id="PS51340"/>
    </source>
</evidence>
<feature type="domain" description="MOSC" evidence="2">
    <location>
        <begin position="112"/>
        <end position="216"/>
    </location>
</feature>
<dbReference type="OrthoDB" id="6479793at2759"/>
<protein>
    <recommendedName>
        <fullName evidence="2">MOSC domain-containing protein</fullName>
    </recommendedName>
</protein>
<dbReference type="AlphaFoldDB" id="A0A7R9M9Z7"/>
<keyword evidence="1" id="KW-0812">Transmembrane</keyword>
<dbReference type="InterPro" id="IPR005302">
    <property type="entry name" value="MoCF_Sase_C"/>
</dbReference>
<dbReference type="GO" id="GO:0030170">
    <property type="term" value="F:pyridoxal phosphate binding"/>
    <property type="evidence" value="ECO:0007669"/>
    <property type="project" value="InterPro"/>
</dbReference>
<dbReference type="PANTHER" id="PTHR14237">
    <property type="entry name" value="MOLYBDOPTERIN COFACTOR SULFURASE MOSC"/>
    <property type="match status" value="1"/>
</dbReference>
<evidence type="ECO:0000256" key="1">
    <source>
        <dbReference type="SAM" id="Phobius"/>
    </source>
</evidence>
<evidence type="ECO:0000313" key="4">
    <source>
        <dbReference type="Proteomes" id="UP000728032"/>
    </source>
</evidence>
<dbReference type="EMBL" id="CAJPVJ010010673">
    <property type="protein sequence ID" value="CAG2173353.1"/>
    <property type="molecule type" value="Genomic_DNA"/>
</dbReference>
<proteinExistence type="predicted"/>
<dbReference type="InterPro" id="IPR011037">
    <property type="entry name" value="Pyrv_Knase-like_insert_dom_sf"/>
</dbReference>
<dbReference type="GO" id="GO:0030151">
    <property type="term" value="F:molybdenum ion binding"/>
    <property type="evidence" value="ECO:0007669"/>
    <property type="project" value="InterPro"/>
</dbReference>
<keyword evidence="4" id="KW-1185">Reference proteome</keyword>
<dbReference type="InterPro" id="IPR005303">
    <property type="entry name" value="MOCOS_middle"/>
</dbReference>
<name>A0A7R9M9Z7_9ACAR</name>
<dbReference type="GO" id="GO:0003824">
    <property type="term" value="F:catalytic activity"/>
    <property type="evidence" value="ECO:0007669"/>
    <property type="project" value="InterPro"/>
</dbReference>
<evidence type="ECO:0000313" key="3">
    <source>
        <dbReference type="EMBL" id="CAD7656166.1"/>
    </source>
</evidence>
<organism evidence="3">
    <name type="scientific">Oppiella nova</name>
    <dbReference type="NCBI Taxonomy" id="334625"/>
    <lineage>
        <taxon>Eukaryota</taxon>
        <taxon>Metazoa</taxon>
        <taxon>Ecdysozoa</taxon>
        <taxon>Arthropoda</taxon>
        <taxon>Chelicerata</taxon>
        <taxon>Arachnida</taxon>
        <taxon>Acari</taxon>
        <taxon>Acariformes</taxon>
        <taxon>Sarcoptiformes</taxon>
        <taxon>Oribatida</taxon>
        <taxon>Brachypylina</taxon>
        <taxon>Oppioidea</taxon>
        <taxon>Oppiidae</taxon>
        <taxon>Oppiella</taxon>
    </lineage>
</organism>
<dbReference type="SUPFAM" id="SSF141673">
    <property type="entry name" value="MOSC N-terminal domain-like"/>
    <property type="match status" value="1"/>
</dbReference>
<keyword evidence="1" id="KW-0472">Membrane</keyword>
<dbReference type="PANTHER" id="PTHR14237:SF19">
    <property type="entry name" value="MITOCHONDRIAL AMIDOXIME REDUCING COMPONENT 1"/>
    <property type="match status" value="1"/>
</dbReference>
<dbReference type="PROSITE" id="PS51340">
    <property type="entry name" value="MOSC"/>
    <property type="match status" value="1"/>
</dbReference>
<feature type="transmembrane region" description="Helical" evidence="1">
    <location>
        <begin position="12"/>
        <end position="32"/>
    </location>
</feature>
<dbReference type="SUPFAM" id="SSF50800">
    <property type="entry name" value="PK beta-barrel domain-like"/>
    <property type="match status" value="1"/>
</dbReference>
<sequence length="216" mass="24482">MSSLISSMKSSNIIILSGLAFCAISGALLYVVRHQTRRHYLNAAKIVKIIIYPVKSLPGIEVNEATVTKSGLKCGLFRDRSWVLVNEENRFVTQRTEESLALLRQSLHDNELWIDGPNMPTLKLTVKFNKSANDIIAFQDGSALLVINQNSINDLNERLPNETKVSHKNFRPNILITDCEAFEEDNWKYVKIRDIDFTFLKPCDRCVLTTINPDTG</sequence>
<keyword evidence="1" id="KW-1133">Transmembrane helix</keyword>
<accession>A0A7R9M9Z7</accession>
<dbReference type="EMBL" id="OC925498">
    <property type="protein sequence ID" value="CAD7656166.1"/>
    <property type="molecule type" value="Genomic_DNA"/>
</dbReference>